<gene>
    <name evidence="1" type="ORF">SAMN05446037_101159</name>
</gene>
<organism evidence="1 2">
    <name type="scientific">Anaerovirgula multivorans</name>
    <dbReference type="NCBI Taxonomy" id="312168"/>
    <lineage>
        <taxon>Bacteria</taxon>
        <taxon>Bacillati</taxon>
        <taxon>Bacillota</taxon>
        <taxon>Clostridia</taxon>
        <taxon>Peptostreptococcales</taxon>
        <taxon>Natronincolaceae</taxon>
        <taxon>Anaerovirgula</taxon>
    </lineage>
</organism>
<evidence type="ECO:0000313" key="1">
    <source>
        <dbReference type="EMBL" id="SNS48770.1"/>
    </source>
</evidence>
<sequence>MDTTKHRCFDIKYVFIGEDKMNLEGNKGNNVISMEAQIKSVQKHLHKIPLNYRESNAVTDMVMMKDYHGIIMLLKRKGYSFEDIEKGNFH</sequence>
<evidence type="ECO:0000313" key="2">
    <source>
        <dbReference type="Proteomes" id="UP000198304"/>
    </source>
</evidence>
<protein>
    <submittedName>
        <fullName evidence="1">Uncharacterized protein</fullName>
    </submittedName>
</protein>
<keyword evidence="2" id="KW-1185">Reference proteome</keyword>
<accession>A0A239EVH7</accession>
<reference evidence="1 2" key="1">
    <citation type="submission" date="2017-06" db="EMBL/GenBank/DDBJ databases">
        <authorList>
            <person name="Kim H.J."/>
            <person name="Triplett B.A."/>
        </authorList>
    </citation>
    <scope>NUCLEOTIDE SEQUENCE [LARGE SCALE GENOMIC DNA]</scope>
    <source>
        <strain evidence="1 2">SCA</strain>
    </source>
</reference>
<dbReference type="EMBL" id="FZOJ01000011">
    <property type="protein sequence ID" value="SNS48770.1"/>
    <property type="molecule type" value="Genomic_DNA"/>
</dbReference>
<dbReference type="Proteomes" id="UP000198304">
    <property type="component" value="Unassembled WGS sequence"/>
</dbReference>
<name>A0A239EVH7_9FIRM</name>
<dbReference type="AlphaFoldDB" id="A0A239EVH7"/>
<proteinExistence type="predicted"/>